<dbReference type="OrthoDB" id="6261467at2759"/>
<dbReference type="EMBL" id="UZAE01002243">
    <property type="protein sequence ID" value="VDN99551.1"/>
    <property type="molecule type" value="Genomic_DNA"/>
</dbReference>
<dbReference type="WBParaSite" id="HNAJ_0000369401-mRNA-1">
    <property type="protein sequence ID" value="HNAJ_0000369401-mRNA-1"/>
    <property type="gene ID" value="HNAJ_0000369401"/>
</dbReference>
<dbReference type="AlphaFoldDB" id="A0A0R3T9F5"/>
<protein>
    <submittedName>
        <fullName evidence="4">Importin-9</fullName>
    </submittedName>
</protein>
<evidence type="ECO:0000313" key="4">
    <source>
        <dbReference type="WBParaSite" id="HNAJ_0000369401-mRNA-1"/>
    </source>
</evidence>
<name>A0A0R3T9F5_RODNA</name>
<sequence length="311" mass="36067">MRKKTSHKKSKKSDRKRKEFTNRKPQRYLDYIKSIEMRQYEDQIFGNSVDLNSWNSGEFGDGMEGSEEDMRQCLLLFTQILFPQFTDYHQFFIQDNTKGVGLDDTQEDDDTNSDNLASIISTDFMDDNYGSEGDMKQCLLLLAQVLFPQFQHRLQQFFTEEGSFSEQAHRGEAPLNGQLETDDFLGSEEDMKQCLLLLAQVLYPQFAQRIQMCCDDETSTYNEVTMTSSVGRITEETDPLSSIDDEMYGNEEDMKECLLHFAQILYPQFATYLEECLCDEDTLNSEEFPSSYSHNTTYKDESSWGVRLAVT</sequence>
<feature type="region of interest" description="Disordered" evidence="1">
    <location>
        <begin position="1"/>
        <end position="23"/>
    </location>
</feature>
<gene>
    <name evidence="2" type="ORF">HNAJ_LOCUS3692</name>
</gene>
<accession>A0A0R3T9F5</accession>
<evidence type="ECO:0000256" key="1">
    <source>
        <dbReference type="SAM" id="MobiDB-lite"/>
    </source>
</evidence>
<evidence type="ECO:0000313" key="3">
    <source>
        <dbReference type="Proteomes" id="UP000278807"/>
    </source>
</evidence>
<proteinExistence type="predicted"/>
<reference evidence="4" key="1">
    <citation type="submission" date="2017-02" db="UniProtKB">
        <authorList>
            <consortium name="WormBaseParasite"/>
        </authorList>
    </citation>
    <scope>IDENTIFICATION</scope>
</reference>
<reference evidence="2 3" key="2">
    <citation type="submission" date="2018-11" db="EMBL/GenBank/DDBJ databases">
        <authorList>
            <consortium name="Pathogen Informatics"/>
        </authorList>
    </citation>
    <scope>NUCLEOTIDE SEQUENCE [LARGE SCALE GENOMIC DNA]</scope>
</reference>
<feature type="compositionally biased region" description="Basic residues" evidence="1">
    <location>
        <begin position="1"/>
        <end position="15"/>
    </location>
</feature>
<evidence type="ECO:0000313" key="2">
    <source>
        <dbReference type="EMBL" id="VDN99551.1"/>
    </source>
</evidence>
<organism evidence="4">
    <name type="scientific">Rodentolepis nana</name>
    <name type="common">Dwarf tapeworm</name>
    <name type="synonym">Hymenolepis nana</name>
    <dbReference type="NCBI Taxonomy" id="102285"/>
    <lineage>
        <taxon>Eukaryota</taxon>
        <taxon>Metazoa</taxon>
        <taxon>Spiralia</taxon>
        <taxon>Lophotrochozoa</taxon>
        <taxon>Platyhelminthes</taxon>
        <taxon>Cestoda</taxon>
        <taxon>Eucestoda</taxon>
        <taxon>Cyclophyllidea</taxon>
        <taxon>Hymenolepididae</taxon>
        <taxon>Rodentolepis</taxon>
    </lineage>
</organism>
<dbReference type="Proteomes" id="UP000278807">
    <property type="component" value="Unassembled WGS sequence"/>
</dbReference>
<keyword evidence="3" id="KW-1185">Reference proteome</keyword>